<accession>A0A507C017</accession>
<dbReference type="AlphaFoldDB" id="A0A507C017"/>
<keyword evidence="3" id="KW-0687">Ribonucleoprotein</keyword>
<comment type="caution">
    <text evidence="5">The sequence shown here is derived from an EMBL/GenBank/DDBJ whole genome shotgun (WGS) entry which is preliminary data.</text>
</comment>
<evidence type="ECO:0000256" key="1">
    <source>
        <dbReference type="ARBA" id="ARBA00010111"/>
    </source>
</evidence>
<reference evidence="5 6" key="1">
    <citation type="journal article" date="2019" name="Sci. Rep.">
        <title>Comparative genomics of chytrid fungi reveal insights into the obligate biotrophic and pathogenic lifestyle of Synchytrium endobioticum.</title>
        <authorList>
            <person name="van de Vossenberg B.T.L.H."/>
            <person name="Warris S."/>
            <person name="Nguyen H.D.T."/>
            <person name="van Gent-Pelzer M.P.E."/>
            <person name="Joly D.L."/>
            <person name="van de Geest H.C."/>
            <person name="Bonants P.J.M."/>
            <person name="Smith D.S."/>
            <person name="Levesque C.A."/>
            <person name="van der Lee T.A.J."/>
        </authorList>
    </citation>
    <scope>NUCLEOTIDE SEQUENCE [LARGE SCALE GENOMIC DNA]</scope>
    <source>
        <strain evidence="5 6">JEL517</strain>
    </source>
</reference>
<dbReference type="Gene3D" id="1.10.287.3980">
    <property type="match status" value="1"/>
</dbReference>
<dbReference type="GO" id="GO:0003735">
    <property type="term" value="F:structural constituent of ribosome"/>
    <property type="evidence" value="ECO:0007669"/>
    <property type="project" value="InterPro"/>
</dbReference>
<evidence type="ECO:0000256" key="4">
    <source>
        <dbReference type="ARBA" id="ARBA00035274"/>
    </source>
</evidence>
<dbReference type="OrthoDB" id="431691at2759"/>
<dbReference type="FunFam" id="1.10.287.3980:FF:000001">
    <property type="entry name" value="Mitochondrial ribosomal protein L34"/>
    <property type="match status" value="1"/>
</dbReference>
<dbReference type="GeneID" id="42005462"/>
<evidence type="ECO:0000313" key="6">
    <source>
        <dbReference type="Proteomes" id="UP000319731"/>
    </source>
</evidence>
<dbReference type="Proteomes" id="UP000319731">
    <property type="component" value="Unassembled WGS sequence"/>
</dbReference>
<keyword evidence="6" id="KW-1185">Reference proteome</keyword>
<comment type="similarity">
    <text evidence="1">Belongs to the bacterial ribosomal protein bL34 family.</text>
</comment>
<dbReference type="PANTHER" id="PTHR14503:SF4">
    <property type="entry name" value="LARGE RIBOSOMAL SUBUNIT PROTEIN BL34M"/>
    <property type="match status" value="1"/>
</dbReference>
<dbReference type="EMBL" id="QEAO01000027">
    <property type="protein sequence ID" value="TPX32731.1"/>
    <property type="molecule type" value="Genomic_DNA"/>
</dbReference>
<dbReference type="GO" id="GO:0006412">
    <property type="term" value="P:translation"/>
    <property type="evidence" value="ECO:0007669"/>
    <property type="project" value="InterPro"/>
</dbReference>
<name>A0A507C017_9FUNG</name>
<dbReference type="GO" id="GO:0005762">
    <property type="term" value="C:mitochondrial large ribosomal subunit"/>
    <property type="evidence" value="ECO:0007669"/>
    <property type="project" value="TreeGrafter"/>
</dbReference>
<dbReference type="RefSeq" id="XP_031023888.1">
    <property type="nucleotide sequence ID" value="XM_031170165.1"/>
</dbReference>
<evidence type="ECO:0000256" key="3">
    <source>
        <dbReference type="ARBA" id="ARBA00023274"/>
    </source>
</evidence>
<proteinExistence type="inferred from homology"/>
<dbReference type="NCBIfam" id="TIGR01030">
    <property type="entry name" value="rpmH_bact"/>
    <property type="match status" value="1"/>
</dbReference>
<evidence type="ECO:0000256" key="2">
    <source>
        <dbReference type="ARBA" id="ARBA00022980"/>
    </source>
</evidence>
<dbReference type="PANTHER" id="PTHR14503">
    <property type="entry name" value="MITOCHONDRIAL RIBOSOMAL PROTEIN 34 FAMILY MEMBER"/>
    <property type="match status" value="1"/>
</dbReference>
<dbReference type="STRING" id="1806994.A0A507C017"/>
<organism evidence="5 6">
    <name type="scientific">Synchytrium microbalum</name>
    <dbReference type="NCBI Taxonomy" id="1806994"/>
    <lineage>
        <taxon>Eukaryota</taxon>
        <taxon>Fungi</taxon>
        <taxon>Fungi incertae sedis</taxon>
        <taxon>Chytridiomycota</taxon>
        <taxon>Chytridiomycota incertae sedis</taxon>
        <taxon>Chytridiomycetes</taxon>
        <taxon>Synchytriales</taxon>
        <taxon>Synchytriaceae</taxon>
        <taxon>Synchytrium</taxon>
    </lineage>
</organism>
<dbReference type="InterPro" id="IPR000271">
    <property type="entry name" value="Ribosomal_bL34"/>
</dbReference>
<protein>
    <recommendedName>
        <fullName evidence="4">Large ribosomal subunit protein bL34m</fullName>
    </recommendedName>
</protein>
<sequence>MPSLPQSSPFPLMTRHPRIPIPSPFAGPLHVRFFPTYGDEYQPSTLKRKRRYGFLKRVKTYAGRIVLRRRMLKGRRHMAH</sequence>
<keyword evidence="2" id="KW-0689">Ribosomal protein</keyword>
<evidence type="ECO:0000313" key="5">
    <source>
        <dbReference type="EMBL" id="TPX32731.1"/>
    </source>
</evidence>
<dbReference type="Pfam" id="PF00468">
    <property type="entry name" value="Ribosomal_L34"/>
    <property type="match status" value="1"/>
</dbReference>
<gene>
    <name evidence="5" type="ORF">SmJEL517_g04237</name>
</gene>